<name>A0A0B8QVV9_LACLL</name>
<dbReference type="AlphaFoldDB" id="A0A0B8QVV9"/>
<protein>
    <submittedName>
        <fullName evidence="1">Cation transport ATPase</fullName>
    </submittedName>
</protein>
<evidence type="ECO:0000313" key="1">
    <source>
        <dbReference type="EMBL" id="GAM81167.1"/>
    </source>
</evidence>
<dbReference type="Proteomes" id="UP000031847">
    <property type="component" value="Unassembled WGS sequence"/>
</dbReference>
<reference evidence="1 2" key="1">
    <citation type="submission" date="2015-01" db="EMBL/GenBank/DDBJ databases">
        <title>Lactococcus lactis subsp.lactis JCM 5805 whole genome shotgun sequence.</title>
        <authorList>
            <person name="Fujii T."/>
            <person name="Tomita Y."/>
            <person name="Ikushima S."/>
            <person name="Fujiwara D."/>
        </authorList>
    </citation>
    <scope>NUCLEOTIDE SEQUENCE [LARGE SCALE GENOMIC DNA]</scope>
    <source>
        <strain evidence="1 2">JCM 5805</strain>
    </source>
</reference>
<organism evidence="1 2">
    <name type="scientific">Lactococcus lactis subsp. lactis</name>
    <name type="common">Streptococcus lactis</name>
    <dbReference type="NCBI Taxonomy" id="1360"/>
    <lineage>
        <taxon>Bacteria</taxon>
        <taxon>Bacillati</taxon>
        <taxon>Bacillota</taxon>
        <taxon>Bacilli</taxon>
        <taxon>Lactobacillales</taxon>
        <taxon>Streptococcaceae</taxon>
        <taxon>Lactococcus</taxon>
    </lineage>
</organism>
<dbReference type="EMBL" id="BBSI01000035">
    <property type="protein sequence ID" value="GAM81167.1"/>
    <property type="molecule type" value="Genomic_DNA"/>
</dbReference>
<proteinExistence type="predicted"/>
<comment type="caution">
    <text evidence="1">The sequence shown here is derived from an EMBL/GenBank/DDBJ whole genome shotgun (WGS) entry which is preliminary data.</text>
</comment>
<sequence length="44" mass="4685">MDDNMIEEAPSFIGQEFPAVAVPLVVKAGVNLLKASIEDLGRTV</sequence>
<gene>
    <name evidence="1" type="ORF">JCM5805K_2286</name>
</gene>
<evidence type="ECO:0000313" key="2">
    <source>
        <dbReference type="Proteomes" id="UP000031847"/>
    </source>
</evidence>
<accession>A0A0B8QVV9</accession>